<organism evidence="1">
    <name type="scientific">marine sediment metagenome</name>
    <dbReference type="NCBI Taxonomy" id="412755"/>
    <lineage>
        <taxon>unclassified sequences</taxon>
        <taxon>metagenomes</taxon>
        <taxon>ecological metagenomes</taxon>
    </lineage>
</organism>
<sequence>MTMRRYKLVPTESFVNLVKKVRTDDIAVALGFEGQPAIIEGLYHEFIVDLGDGHEAFITVSEKTVEERPEYFKYDNVNI</sequence>
<name>A0A0F9S3E2_9ZZZZ</name>
<evidence type="ECO:0000313" key="1">
    <source>
        <dbReference type="EMBL" id="KKN23838.1"/>
    </source>
</evidence>
<protein>
    <submittedName>
        <fullName evidence="1">Uncharacterized protein</fullName>
    </submittedName>
</protein>
<comment type="caution">
    <text evidence="1">The sequence shown here is derived from an EMBL/GenBank/DDBJ whole genome shotgun (WGS) entry which is preliminary data.</text>
</comment>
<proteinExistence type="predicted"/>
<dbReference type="EMBL" id="LAZR01002934">
    <property type="protein sequence ID" value="KKN23838.1"/>
    <property type="molecule type" value="Genomic_DNA"/>
</dbReference>
<accession>A0A0F9S3E2</accession>
<dbReference type="AlphaFoldDB" id="A0A0F9S3E2"/>
<gene>
    <name evidence="1" type="ORF">LCGC14_0900940</name>
</gene>
<reference evidence="1" key="1">
    <citation type="journal article" date="2015" name="Nature">
        <title>Complex archaea that bridge the gap between prokaryotes and eukaryotes.</title>
        <authorList>
            <person name="Spang A."/>
            <person name="Saw J.H."/>
            <person name="Jorgensen S.L."/>
            <person name="Zaremba-Niedzwiedzka K."/>
            <person name="Martijn J."/>
            <person name="Lind A.E."/>
            <person name="van Eijk R."/>
            <person name="Schleper C."/>
            <person name="Guy L."/>
            <person name="Ettema T.J."/>
        </authorList>
    </citation>
    <scope>NUCLEOTIDE SEQUENCE</scope>
</reference>